<protein>
    <submittedName>
        <fullName evidence="1">Uncharacterized protein</fullName>
    </submittedName>
</protein>
<evidence type="ECO:0000313" key="1">
    <source>
        <dbReference type="EMBL" id="TBN51575.1"/>
    </source>
</evidence>
<dbReference type="RefSeq" id="WP_131023325.1">
    <property type="nucleotide sequence ID" value="NZ_FZNM01000003.1"/>
</dbReference>
<keyword evidence="2" id="KW-1185">Reference proteome</keyword>
<proteinExistence type="predicted"/>
<gene>
    <name evidence="1" type="ORF">EYF88_07240</name>
</gene>
<name>A0ABY1YKA9_9RHOB</name>
<reference evidence="1 2" key="1">
    <citation type="submission" date="2019-02" db="EMBL/GenBank/DDBJ databases">
        <authorList>
            <person name="Zhang G."/>
        </authorList>
    </citation>
    <scope>NUCLEOTIDE SEQUENCE [LARGE SCALE GENOMIC DNA]</scope>
    <source>
        <strain evidence="1 2">CMB17</strain>
    </source>
</reference>
<accession>A0ABY1YKA9</accession>
<dbReference type="Proteomes" id="UP000292859">
    <property type="component" value="Unassembled WGS sequence"/>
</dbReference>
<organism evidence="1 2">
    <name type="scientific">Paracoccus sediminis</name>
    <dbReference type="NCBI Taxonomy" id="1214787"/>
    <lineage>
        <taxon>Bacteria</taxon>
        <taxon>Pseudomonadati</taxon>
        <taxon>Pseudomonadota</taxon>
        <taxon>Alphaproteobacteria</taxon>
        <taxon>Rhodobacterales</taxon>
        <taxon>Paracoccaceae</taxon>
        <taxon>Paracoccus</taxon>
    </lineage>
</organism>
<comment type="caution">
    <text evidence="1">The sequence shown here is derived from an EMBL/GenBank/DDBJ whole genome shotgun (WGS) entry which is preliminary data.</text>
</comment>
<sequence length="127" mass="11700">MDDGPDPVAGCAAGRGSGAGAGCTAPTAAIPAATAMPGDGGLCGAVAVVVAKPPSGALKASDAAFCAVSDKSKMTPGVDPADGASALGAGAACAGAGGAATGTGLLPPSKEELNFVIEPSNIARLHQ</sequence>
<dbReference type="EMBL" id="SIRL01000003">
    <property type="protein sequence ID" value="TBN51575.1"/>
    <property type="molecule type" value="Genomic_DNA"/>
</dbReference>
<evidence type="ECO:0000313" key="2">
    <source>
        <dbReference type="Proteomes" id="UP000292859"/>
    </source>
</evidence>